<evidence type="ECO:0000313" key="5">
    <source>
        <dbReference type="Proteomes" id="UP000779574"/>
    </source>
</evidence>
<protein>
    <recommendedName>
        <fullName evidence="3">DUF7820 domain-containing protein</fullName>
    </recommendedName>
</protein>
<keyword evidence="2" id="KW-0472">Membrane</keyword>
<comment type="caution">
    <text evidence="4">The sequence shown here is derived from an EMBL/GenBank/DDBJ whole genome shotgun (WGS) entry which is preliminary data.</text>
</comment>
<dbReference type="PANTHER" id="PTHR42078">
    <property type="entry name" value="GLUCAN 1, 4-ALPHA-GLUCOSIDASE"/>
    <property type="match status" value="1"/>
</dbReference>
<sequence>MANLRDQPRTSTDDVFDDEYAVDDFDGVADGFAPGRVQSANDRWSIHSEDPSIHSVHAHMSDAPRFSTGPSRNSMHKPRDVENPFSSTEDDDDDNIDERSALQRSTSIQSSSTAQYAPGIAHRLSTASSSRAYARTASPLLGTGGPSHPYSMYPQGTNVARTPSVSTTASTVRAAQSTAVPSQGPAHPYSMYPQNVSEHEVADTAATAPSHAQTIIPVGFPGRTQGFVRARGPEDEEQDIIGVDGHSEQLPPYSEYPEDGVPKPVVIPAQMATPPNGSRMHVPLMQQQRQPESMSDQATTRGFTEMQQLNSTDSDATPSENKSWSEKSWKEKRKTRFCGIPFWWILLSLCVLAFIAIVLGAAIGGIFASARKSAVKATTKHHGNTTTLLDASPIPTSSIGNPPPTGVYALDFGAPRATQSACIVNQNYSAAWTCNIYGTPQMAINIGLSPDGSNNEGASLYGFSNATGINYGTQPPNTHFAPFISVEDDDEPYRGPAFYFQTFYDKFVVVPESSFPASVANTQKRSYINNDWFTQHQVQAGDKPWFCWFNGTFLEGFIYANNYTEPSASSSSSPSSSSASTSTDVKHAKSSSFPLTTSTIIEVSGPSTTATLTSASQSTAYTSNPYTHSPNGRKARRGWQLEKRMWTFAELSSFGYVVKIEERRVPDSVQPYCQQFQILDNGMAGSLDDPSTGQQITVYLQESDPDYSAYQQETYGAAPTGSSKVKRDPISGACHCEWWSGSSPDS</sequence>
<evidence type="ECO:0000256" key="2">
    <source>
        <dbReference type="SAM" id="Phobius"/>
    </source>
</evidence>
<reference evidence="4" key="2">
    <citation type="submission" date="2021-08" db="EMBL/GenBank/DDBJ databases">
        <authorList>
            <person name="Gostincar C."/>
            <person name="Sun X."/>
            <person name="Song Z."/>
            <person name="Gunde-Cimerman N."/>
        </authorList>
    </citation>
    <scope>NUCLEOTIDE SEQUENCE</scope>
    <source>
        <strain evidence="4">EXF-9911</strain>
    </source>
</reference>
<name>A0A9P8JBI9_AURME</name>
<dbReference type="Pfam" id="PF25130">
    <property type="entry name" value="DUF7820"/>
    <property type="match status" value="1"/>
</dbReference>
<feature type="region of interest" description="Disordered" evidence="1">
    <location>
        <begin position="25"/>
        <end position="117"/>
    </location>
</feature>
<feature type="transmembrane region" description="Helical" evidence="2">
    <location>
        <begin position="342"/>
        <end position="368"/>
    </location>
</feature>
<dbReference type="InterPro" id="IPR056722">
    <property type="entry name" value="DUF7820"/>
</dbReference>
<organism evidence="4 5">
    <name type="scientific">Aureobasidium melanogenum</name>
    <name type="common">Aureobasidium pullulans var. melanogenum</name>
    <dbReference type="NCBI Taxonomy" id="46634"/>
    <lineage>
        <taxon>Eukaryota</taxon>
        <taxon>Fungi</taxon>
        <taxon>Dikarya</taxon>
        <taxon>Ascomycota</taxon>
        <taxon>Pezizomycotina</taxon>
        <taxon>Dothideomycetes</taxon>
        <taxon>Dothideomycetidae</taxon>
        <taxon>Dothideales</taxon>
        <taxon>Saccotheciaceae</taxon>
        <taxon>Aureobasidium</taxon>
    </lineage>
</organism>
<feature type="compositionally biased region" description="Polar residues" evidence="1">
    <location>
        <begin position="102"/>
        <end position="115"/>
    </location>
</feature>
<feature type="domain" description="DUF7820" evidence="3">
    <location>
        <begin position="385"/>
        <end position="740"/>
    </location>
</feature>
<proteinExistence type="predicted"/>
<accession>A0A9P8JBI9</accession>
<dbReference type="EMBL" id="JAHFXF010000120">
    <property type="protein sequence ID" value="KAG9695812.1"/>
    <property type="molecule type" value="Genomic_DNA"/>
</dbReference>
<dbReference type="Proteomes" id="UP000779574">
    <property type="component" value="Unassembled WGS sequence"/>
</dbReference>
<gene>
    <name evidence="4" type="ORF">KCU76_g4196</name>
</gene>
<feature type="compositionally biased region" description="Polar residues" evidence="1">
    <location>
        <begin position="309"/>
        <end position="318"/>
    </location>
</feature>
<keyword evidence="2" id="KW-1133">Transmembrane helix</keyword>
<feature type="region of interest" description="Disordered" evidence="1">
    <location>
        <begin position="613"/>
        <end position="635"/>
    </location>
</feature>
<reference evidence="4" key="1">
    <citation type="journal article" date="2021" name="J Fungi (Basel)">
        <title>Virulence traits and population genomics of the black yeast Aureobasidium melanogenum.</title>
        <authorList>
            <person name="Cernosa A."/>
            <person name="Sun X."/>
            <person name="Gostincar C."/>
            <person name="Fang C."/>
            <person name="Gunde-Cimerman N."/>
            <person name="Song Z."/>
        </authorList>
    </citation>
    <scope>NUCLEOTIDE SEQUENCE</scope>
    <source>
        <strain evidence="4">EXF-9911</strain>
    </source>
</reference>
<feature type="compositionally biased region" description="Low complexity" evidence="1">
    <location>
        <begin position="613"/>
        <end position="623"/>
    </location>
</feature>
<dbReference type="PANTHER" id="PTHR42078:SF1">
    <property type="entry name" value="GLUCAN 1, 4-ALPHA-GLUCOSIDASE"/>
    <property type="match status" value="1"/>
</dbReference>
<evidence type="ECO:0000259" key="3">
    <source>
        <dbReference type="Pfam" id="PF25130"/>
    </source>
</evidence>
<evidence type="ECO:0000256" key="1">
    <source>
        <dbReference type="SAM" id="MobiDB-lite"/>
    </source>
</evidence>
<dbReference type="OrthoDB" id="5384459at2759"/>
<dbReference type="AlphaFoldDB" id="A0A9P8JBI9"/>
<feature type="non-terminal residue" evidence="4">
    <location>
        <position position="1"/>
    </location>
</feature>
<keyword evidence="2" id="KW-0812">Transmembrane</keyword>
<evidence type="ECO:0000313" key="4">
    <source>
        <dbReference type="EMBL" id="KAG9695812.1"/>
    </source>
</evidence>
<feature type="region of interest" description="Disordered" evidence="1">
    <location>
        <begin position="309"/>
        <end position="328"/>
    </location>
</feature>